<organism evidence="1 2">
    <name type="scientific">Araneus ventricosus</name>
    <name type="common">Orbweaver spider</name>
    <name type="synonym">Epeira ventricosa</name>
    <dbReference type="NCBI Taxonomy" id="182803"/>
    <lineage>
        <taxon>Eukaryota</taxon>
        <taxon>Metazoa</taxon>
        <taxon>Ecdysozoa</taxon>
        <taxon>Arthropoda</taxon>
        <taxon>Chelicerata</taxon>
        <taxon>Arachnida</taxon>
        <taxon>Araneae</taxon>
        <taxon>Araneomorphae</taxon>
        <taxon>Entelegynae</taxon>
        <taxon>Araneoidea</taxon>
        <taxon>Araneidae</taxon>
        <taxon>Araneus</taxon>
    </lineage>
</organism>
<dbReference type="OrthoDB" id="7423855at2759"/>
<dbReference type="Proteomes" id="UP000499080">
    <property type="component" value="Unassembled WGS sequence"/>
</dbReference>
<protein>
    <submittedName>
        <fullName evidence="1">Uncharacterized protein</fullName>
    </submittedName>
</protein>
<sequence>MLQPHTVLCSLESPNLRRSTAFICNEIACDDSPLEELARLEFRPNKPELLRLCPPTLDFFNCYFKGVKNCLGMDVKEIAESGDGIASVIADSLLKARSLAVLMCDKNSALRKDYLENVECFGHLVDEGSDVCTGKGEKYADAFLRQWHNLQEENVDWEELDCL</sequence>
<dbReference type="EMBL" id="BGPR01000205">
    <property type="protein sequence ID" value="GBM04623.1"/>
    <property type="molecule type" value="Genomic_DNA"/>
</dbReference>
<evidence type="ECO:0000313" key="1">
    <source>
        <dbReference type="EMBL" id="GBM04623.1"/>
    </source>
</evidence>
<keyword evidence="2" id="KW-1185">Reference proteome</keyword>
<name>A0A4Y2CJU6_ARAVE</name>
<evidence type="ECO:0000313" key="2">
    <source>
        <dbReference type="Proteomes" id="UP000499080"/>
    </source>
</evidence>
<reference evidence="1 2" key="1">
    <citation type="journal article" date="2019" name="Sci. Rep.">
        <title>Orb-weaving spider Araneus ventricosus genome elucidates the spidroin gene catalogue.</title>
        <authorList>
            <person name="Kono N."/>
            <person name="Nakamura H."/>
            <person name="Ohtoshi R."/>
            <person name="Moran D.A.P."/>
            <person name="Shinohara A."/>
            <person name="Yoshida Y."/>
            <person name="Fujiwara M."/>
            <person name="Mori M."/>
            <person name="Tomita M."/>
            <person name="Arakawa K."/>
        </authorList>
    </citation>
    <scope>NUCLEOTIDE SEQUENCE [LARGE SCALE GENOMIC DNA]</scope>
</reference>
<proteinExistence type="predicted"/>
<gene>
    <name evidence="1" type="ORF">AVEN_75580_1</name>
</gene>
<accession>A0A4Y2CJU6</accession>
<comment type="caution">
    <text evidence="1">The sequence shown here is derived from an EMBL/GenBank/DDBJ whole genome shotgun (WGS) entry which is preliminary data.</text>
</comment>
<dbReference type="AlphaFoldDB" id="A0A4Y2CJU6"/>